<dbReference type="InterPro" id="IPR035897">
    <property type="entry name" value="Toll_tir_struct_dom_sf"/>
</dbReference>
<dbReference type="InterPro" id="IPR032675">
    <property type="entry name" value="LRR_dom_sf"/>
</dbReference>
<evidence type="ECO:0000313" key="7">
    <source>
        <dbReference type="Proteomes" id="UP001141552"/>
    </source>
</evidence>
<dbReference type="Gene3D" id="3.40.50.300">
    <property type="entry name" value="P-loop containing nucleotide triphosphate hydrolases"/>
    <property type="match status" value="1"/>
</dbReference>
<dbReference type="Gene3D" id="3.80.10.10">
    <property type="entry name" value="Ribonuclease Inhibitor"/>
    <property type="match status" value="2"/>
</dbReference>
<feature type="compositionally biased region" description="Basic and acidic residues" evidence="4">
    <location>
        <begin position="1275"/>
        <end position="1299"/>
    </location>
</feature>
<dbReference type="InterPro" id="IPR042197">
    <property type="entry name" value="Apaf_helical"/>
</dbReference>
<dbReference type="Pfam" id="PF01582">
    <property type="entry name" value="TIR"/>
    <property type="match status" value="1"/>
</dbReference>
<evidence type="ECO:0000259" key="5">
    <source>
        <dbReference type="PROSITE" id="PS50104"/>
    </source>
</evidence>
<evidence type="ECO:0000313" key="6">
    <source>
        <dbReference type="EMBL" id="KAJ4831967.1"/>
    </source>
</evidence>
<dbReference type="EMBL" id="JAKUCV010005238">
    <property type="protein sequence ID" value="KAJ4831967.1"/>
    <property type="molecule type" value="Genomic_DNA"/>
</dbReference>
<dbReference type="GO" id="GO:0043531">
    <property type="term" value="F:ADP binding"/>
    <property type="evidence" value="ECO:0007669"/>
    <property type="project" value="InterPro"/>
</dbReference>
<reference evidence="6" key="1">
    <citation type="submission" date="2022-02" db="EMBL/GenBank/DDBJ databases">
        <authorList>
            <person name="Henning P.M."/>
            <person name="McCubbin A.G."/>
            <person name="Shore J.S."/>
        </authorList>
    </citation>
    <scope>NUCLEOTIDE SEQUENCE</scope>
    <source>
        <strain evidence="6">F60SS</strain>
        <tissue evidence="6">Leaves</tissue>
    </source>
</reference>
<dbReference type="OrthoDB" id="850660at2759"/>
<evidence type="ECO:0000256" key="2">
    <source>
        <dbReference type="ARBA" id="ARBA00022737"/>
    </source>
</evidence>
<dbReference type="GO" id="GO:0007165">
    <property type="term" value="P:signal transduction"/>
    <property type="evidence" value="ECO:0007669"/>
    <property type="project" value="InterPro"/>
</dbReference>
<accession>A0A9Q0FKB9</accession>
<dbReference type="SUPFAM" id="SSF52540">
    <property type="entry name" value="P-loop containing nucleoside triphosphate hydrolases"/>
    <property type="match status" value="1"/>
</dbReference>
<evidence type="ECO:0000256" key="3">
    <source>
        <dbReference type="ARBA" id="ARBA00023027"/>
    </source>
</evidence>
<proteinExistence type="predicted"/>
<dbReference type="PANTHER" id="PTHR11017">
    <property type="entry name" value="LEUCINE-RICH REPEAT-CONTAINING PROTEIN"/>
    <property type="match status" value="1"/>
</dbReference>
<feature type="region of interest" description="Disordered" evidence="4">
    <location>
        <begin position="1270"/>
        <end position="1312"/>
    </location>
</feature>
<sequence>MEGNDGGKASYSKSFTYGVFLSFRGPDNRYTFTSHLYYALTNAGINVFMDDEKLVPGQGIKPGLEQEIKNSRILMVVLSKSYAYSKWCLDELELMMECRKRGRQTLLPVFYDVDPSDVRHQRGTFADALGRLSYSFHKDKVDRWRKALTEASSISGFVFSTHHQKEAELVEEIVRRVVGELSYTNLFITDYPVGMDSRVKEIRVLLEKSDGSANDVRIIGICGIGGIGKTTTAKAIYNQYFHSFEAKSFLENVREVSQQHKGMEQLQQQFLSDVFRTMEVKIRSVARGKKLIEERHCGKKVLLVLDDVDEVDQFNSIVRSREWFGTGSRIIITTRNKDLLEQVGADEVRTTPEMNDNEALELFSWHAFGRNDPEQDFSKYSKEIVRYCQGLPLALEVLGGVLFRQKEPQWRHQLKKLRKIPEDKIQEKLRISYDALSGFEDKDIFLDISCFLVGMDSDYVVRILNGCGFSGERALEFLSKRCLLSINESNKLMMHDLLRDMGREIVRQESPKEPEKRSRLWLREDVINTLRMKKGIKAIQGLKLTLPRGDDRIVETQAFWELQNLRLLQFSHVKLKTGYEEDLFEELRWLYWHDFPLEFLPNEFHLGKVVIVDMQHSNLRQVWKNPKFLRKLKFLDLSHSQHLKETPDFSQLPNLKELKLKGCTSLVELHHSLPQLGELVYADFEDCKLLESLPRDFGELKSLKTLVLDCCSKLHTYPENMGDLKSLTTFRAKNTAVGLLPDSFSQLKKLKNISLSGNFRWLYWHDFPLEFLPNEFHLGKVVIVDMQHSNLRQVWKNPKFLEKLKFLDLSHSQHLKETPDFSQLPNLEELKLKGCTSLVEIHHSLPQLSELVYADFEDCKLLESLPRDFGQLKSLKTLVLDCCSNLHTYPENIGDLKSLTTFRAKNTAVGLLPDSFSHLKKLKNISLSGNFRFMEGGSLKKSNLLPRSLKGFSLLSLLSFLNLSPSFLSHDHLSMEKWHQLIHKAQGSNLHNSSSSRLLLMPVEHVLTHDFLQGGKVLQVIQKLHSHAWNGIFVHGDQIPDKYIYRQEGPSVDVDVPDDGIDSLLYGLEVCCVYSCDADYVASPDSHLTIHFTNYYTKDEVTFMFKAIPNSEHYLKVAFLLGEDIGMDPGDKLRIQIKLGNKIKVKTTGAVFMTLDCLDLEQAMRRTMDDQWDNIYECIKEMVAFLRGDGLVKITDRQFKKFEVNEVIGSCEAATARDAFTSSSSRKSLLGAIRPPSEAAHERSSAPYSTTGKLMEKMVDLMSISSAKGLAEPMGKGEKGKAKEKEAEILQQEESEKASSRSNFANPTTIESANLKEASHVEILEREEKLDRKKRLWNGVRRGRGGWRSCCCSWWSRPA</sequence>
<dbReference type="GO" id="GO:0006952">
    <property type="term" value="P:defense response"/>
    <property type="evidence" value="ECO:0007669"/>
    <property type="project" value="InterPro"/>
</dbReference>
<reference evidence="6" key="2">
    <citation type="journal article" date="2023" name="Plants (Basel)">
        <title>Annotation of the Turnera subulata (Passifloraceae) Draft Genome Reveals the S-Locus Evolved after the Divergence of Turneroideae from Passifloroideae in a Stepwise Manner.</title>
        <authorList>
            <person name="Henning P.M."/>
            <person name="Roalson E.H."/>
            <person name="Mir W."/>
            <person name="McCubbin A.G."/>
            <person name="Shore J.S."/>
        </authorList>
    </citation>
    <scope>NUCLEOTIDE SEQUENCE</scope>
    <source>
        <strain evidence="6">F60SS</strain>
    </source>
</reference>
<evidence type="ECO:0000256" key="1">
    <source>
        <dbReference type="ARBA" id="ARBA00022614"/>
    </source>
</evidence>
<dbReference type="InterPro" id="IPR058192">
    <property type="entry name" value="WHD_ROQ1-like"/>
</dbReference>
<dbReference type="FunFam" id="3.40.50.10140:FF:000007">
    <property type="entry name" value="Disease resistance protein (TIR-NBS-LRR class)"/>
    <property type="match status" value="1"/>
</dbReference>
<dbReference type="Pfam" id="PF00931">
    <property type="entry name" value="NB-ARC"/>
    <property type="match status" value="1"/>
</dbReference>
<dbReference type="SUPFAM" id="SSF52200">
    <property type="entry name" value="Toll/Interleukin receptor TIR domain"/>
    <property type="match status" value="1"/>
</dbReference>
<dbReference type="Gene3D" id="3.40.50.10140">
    <property type="entry name" value="Toll/interleukin-1 receptor homology (TIR) domain"/>
    <property type="match status" value="1"/>
</dbReference>
<dbReference type="InterPro" id="IPR044974">
    <property type="entry name" value="Disease_R_plants"/>
</dbReference>
<comment type="caution">
    <text evidence="6">The sequence shown here is derived from an EMBL/GenBank/DDBJ whole genome shotgun (WGS) entry which is preliminary data.</text>
</comment>
<dbReference type="SUPFAM" id="SSF52058">
    <property type="entry name" value="L domain-like"/>
    <property type="match status" value="2"/>
</dbReference>
<organism evidence="6 7">
    <name type="scientific">Turnera subulata</name>
    <dbReference type="NCBI Taxonomy" id="218843"/>
    <lineage>
        <taxon>Eukaryota</taxon>
        <taxon>Viridiplantae</taxon>
        <taxon>Streptophyta</taxon>
        <taxon>Embryophyta</taxon>
        <taxon>Tracheophyta</taxon>
        <taxon>Spermatophyta</taxon>
        <taxon>Magnoliopsida</taxon>
        <taxon>eudicotyledons</taxon>
        <taxon>Gunneridae</taxon>
        <taxon>Pentapetalae</taxon>
        <taxon>rosids</taxon>
        <taxon>fabids</taxon>
        <taxon>Malpighiales</taxon>
        <taxon>Passifloraceae</taxon>
        <taxon>Turnera</taxon>
    </lineage>
</organism>
<keyword evidence="1" id="KW-0433">Leucine-rich repeat</keyword>
<keyword evidence="3" id="KW-0520">NAD</keyword>
<dbReference type="PRINTS" id="PR00364">
    <property type="entry name" value="DISEASERSIST"/>
</dbReference>
<feature type="compositionally biased region" description="Polar residues" evidence="4">
    <location>
        <begin position="1300"/>
        <end position="1312"/>
    </location>
</feature>
<dbReference type="SMART" id="SM00255">
    <property type="entry name" value="TIR"/>
    <property type="match status" value="1"/>
</dbReference>
<name>A0A9Q0FKB9_9ROSI</name>
<dbReference type="Gene3D" id="1.10.8.430">
    <property type="entry name" value="Helical domain of apoptotic protease-activating factors"/>
    <property type="match status" value="1"/>
</dbReference>
<dbReference type="InterPro" id="IPR000157">
    <property type="entry name" value="TIR_dom"/>
</dbReference>
<protein>
    <recommendedName>
        <fullName evidence="5">TIR domain-containing protein</fullName>
    </recommendedName>
</protein>
<dbReference type="Pfam" id="PF23282">
    <property type="entry name" value="WHD_ROQ1"/>
    <property type="match status" value="1"/>
</dbReference>
<feature type="domain" description="TIR" evidence="5">
    <location>
        <begin position="15"/>
        <end position="181"/>
    </location>
</feature>
<dbReference type="InterPro" id="IPR027417">
    <property type="entry name" value="P-loop_NTPase"/>
</dbReference>
<dbReference type="PANTHER" id="PTHR11017:SF271">
    <property type="entry name" value="DISEASE RESISTANCE PROTEIN (TIR-NBS-LRR CLASS) FAMILY"/>
    <property type="match status" value="1"/>
</dbReference>
<keyword evidence="2" id="KW-0677">Repeat</keyword>
<gene>
    <name evidence="6" type="ORF">Tsubulata_025194</name>
</gene>
<keyword evidence="7" id="KW-1185">Reference proteome</keyword>
<evidence type="ECO:0000256" key="4">
    <source>
        <dbReference type="SAM" id="MobiDB-lite"/>
    </source>
</evidence>
<dbReference type="Proteomes" id="UP001141552">
    <property type="component" value="Unassembled WGS sequence"/>
</dbReference>
<dbReference type="InterPro" id="IPR002182">
    <property type="entry name" value="NB-ARC"/>
</dbReference>
<dbReference type="PROSITE" id="PS50104">
    <property type="entry name" value="TIR"/>
    <property type="match status" value="1"/>
</dbReference>